<keyword evidence="3" id="KW-0328">Glycosyltransferase</keyword>
<accession>A0A1F6C919</accession>
<evidence type="ECO:0000256" key="2">
    <source>
        <dbReference type="ARBA" id="ARBA00022475"/>
    </source>
</evidence>
<evidence type="ECO:0000256" key="6">
    <source>
        <dbReference type="SAM" id="Phobius"/>
    </source>
</evidence>
<organism evidence="8 9">
    <name type="scientific">Handelsmanbacteria sp. (strain RIFCSPLOWO2_12_FULL_64_10)</name>
    <dbReference type="NCBI Taxonomy" id="1817868"/>
    <lineage>
        <taxon>Bacteria</taxon>
        <taxon>Candidatus Handelsmaniibacteriota</taxon>
    </lineage>
</organism>
<dbReference type="GO" id="GO:0005886">
    <property type="term" value="C:plasma membrane"/>
    <property type="evidence" value="ECO:0007669"/>
    <property type="project" value="UniProtKB-SubCell"/>
</dbReference>
<dbReference type="Proteomes" id="UP000178606">
    <property type="component" value="Unassembled WGS sequence"/>
</dbReference>
<reference evidence="8 9" key="1">
    <citation type="journal article" date="2016" name="Nat. Commun.">
        <title>Thousands of microbial genomes shed light on interconnected biogeochemical processes in an aquifer system.</title>
        <authorList>
            <person name="Anantharaman K."/>
            <person name="Brown C.T."/>
            <person name="Hug L.A."/>
            <person name="Sharon I."/>
            <person name="Castelle C.J."/>
            <person name="Probst A.J."/>
            <person name="Thomas B.C."/>
            <person name="Singh A."/>
            <person name="Wilkins M.J."/>
            <person name="Karaoz U."/>
            <person name="Brodie E.L."/>
            <person name="Williams K.H."/>
            <person name="Hubbard S.S."/>
            <person name="Banfield J.F."/>
        </authorList>
    </citation>
    <scope>NUCLEOTIDE SEQUENCE [LARGE SCALE GENOMIC DNA]</scope>
    <source>
        <strain evidence="9">RIFCSPLOWO2_12_FULL_64_10</strain>
    </source>
</reference>
<evidence type="ECO:0000256" key="4">
    <source>
        <dbReference type="ARBA" id="ARBA00022679"/>
    </source>
</evidence>
<keyword evidence="4" id="KW-0808">Transferase</keyword>
<name>A0A1F6C919_HANXR</name>
<feature type="domain" description="Glycosyltransferase 2-like" evidence="7">
    <location>
        <begin position="41"/>
        <end position="210"/>
    </location>
</feature>
<evidence type="ECO:0000259" key="7">
    <source>
        <dbReference type="Pfam" id="PF00535"/>
    </source>
</evidence>
<dbReference type="GO" id="GO:0016757">
    <property type="term" value="F:glycosyltransferase activity"/>
    <property type="evidence" value="ECO:0007669"/>
    <property type="project" value="UniProtKB-KW"/>
</dbReference>
<feature type="transmembrane region" description="Helical" evidence="6">
    <location>
        <begin position="284"/>
        <end position="303"/>
    </location>
</feature>
<evidence type="ECO:0000256" key="5">
    <source>
        <dbReference type="ARBA" id="ARBA00023136"/>
    </source>
</evidence>
<dbReference type="Pfam" id="PF00535">
    <property type="entry name" value="Glycos_transf_2"/>
    <property type="match status" value="1"/>
</dbReference>
<protein>
    <recommendedName>
        <fullName evidence="7">Glycosyltransferase 2-like domain-containing protein</fullName>
    </recommendedName>
</protein>
<dbReference type="PANTHER" id="PTHR43646:SF2">
    <property type="entry name" value="GLYCOSYLTRANSFERASE 2-LIKE DOMAIN-CONTAINING PROTEIN"/>
    <property type="match status" value="1"/>
</dbReference>
<sequence length="385" mass="41611">MPLLCSVLILATSLYVCVALLFLIGLFHPRCGKSAAQPFVSVIVAARNEEAFIGDCLAGLVWQTYPPDRHEILVVDDDSEDRTREIAKAFCERHPHVRLLTPGPEDEGLRAKKRPMNAGIRASRGDILLTTDADCRVQPTWVASTVACFEPDVGAVIGFSQIDRSKSITLTQKLQAIDFLALMSAAAGAASLGVPLAASGQNLAYRKSLFEAAGGFREIGHRPSGDDVLLLQLMRRAGKGRIVFNADPGAFNATNRVESLPGLIRQRRRWASNAAVQARLNRSFFGYIAAVFLVNLLIPCALIDALLRGTSASDCLSVAAVPLVCLGVKTLMDLAVLLRGATLFRRLDLLPAFPLWAVLQPLYILFIGLAGTLGGFVWKGRRHGA</sequence>
<dbReference type="EMBL" id="MFKF01000369">
    <property type="protein sequence ID" value="OGG45645.1"/>
    <property type="molecule type" value="Genomic_DNA"/>
</dbReference>
<comment type="subcellular location">
    <subcellularLocation>
        <location evidence="1">Cell membrane</location>
    </subcellularLocation>
</comment>
<feature type="transmembrane region" description="Helical" evidence="6">
    <location>
        <begin position="358"/>
        <end position="378"/>
    </location>
</feature>
<dbReference type="InterPro" id="IPR001173">
    <property type="entry name" value="Glyco_trans_2-like"/>
</dbReference>
<evidence type="ECO:0000256" key="1">
    <source>
        <dbReference type="ARBA" id="ARBA00004236"/>
    </source>
</evidence>
<evidence type="ECO:0000313" key="8">
    <source>
        <dbReference type="EMBL" id="OGG45645.1"/>
    </source>
</evidence>
<gene>
    <name evidence="8" type="ORF">A3F84_28905</name>
</gene>
<proteinExistence type="predicted"/>
<dbReference type="Gene3D" id="3.90.550.10">
    <property type="entry name" value="Spore Coat Polysaccharide Biosynthesis Protein SpsA, Chain A"/>
    <property type="match status" value="1"/>
</dbReference>
<dbReference type="AlphaFoldDB" id="A0A1F6C919"/>
<keyword evidence="5 6" id="KW-0472">Membrane</keyword>
<dbReference type="PANTHER" id="PTHR43646">
    <property type="entry name" value="GLYCOSYLTRANSFERASE"/>
    <property type="match status" value="1"/>
</dbReference>
<evidence type="ECO:0000256" key="3">
    <source>
        <dbReference type="ARBA" id="ARBA00022676"/>
    </source>
</evidence>
<evidence type="ECO:0000313" key="9">
    <source>
        <dbReference type="Proteomes" id="UP000178606"/>
    </source>
</evidence>
<keyword evidence="6" id="KW-1133">Transmembrane helix</keyword>
<keyword evidence="6" id="KW-0812">Transmembrane</keyword>
<dbReference type="InterPro" id="IPR029044">
    <property type="entry name" value="Nucleotide-diphossugar_trans"/>
</dbReference>
<comment type="caution">
    <text evidence="8">The sequence shown here is derived from an EMBL/GenBank/DDBJ whole genome shotgun (WGS) entry which is preliminary data.</text>
</comment>
<keyword evidence="2" id="KW-1003">Cell membrane</keyword>
<dbReference type="SUPFAM" id="SSF53448">
    <property type="entry name" value="Nucleotide-diphospho-sugar transferases"/>
    <property type="match status" value="1"/>
</dbReference>